<comment type="caution">
    <text evidence="1">The sequence shown here is derived from an EMBL/GenBank/DDBJ whole genome shotgun (WGS) entry which is preliminary data.</text>
</comment>
<dbReference type="RefSeq" id="WP_018438753.1">
    <property type="nucleotide sequence ID" value="NZ_KB890164.1"/>
</dbReference>
<evidence type="ECO:0000313" key="2">
    <source>
        <dbReference type="Proteomes" id="UP000235777"/>
    </source>
</evidence>
<dbReference type="Proteomes" id="UP000235777">
    <property type="component" value="Unassembled WGS sequence"/>
</dbReference>
<name>A0A2N7X8G5_9BURK</name>
<protein>
    <recommendedName>
        <fullName evidence="3">RiboL-PSP-HEPN domain-containing protein</fullName>
    </recommendedName>
</protein>
<dbReference type="EMBL" id="PNYC01000002">
    <property type="protein sequence ID" value="PMS38049.1"/>
    <property type="molecule type" value="Genomic_DNA"/>
</dbReference>
<keyword evidence="2" id="KW-1185">Reference proteome</keyword>
<proteinExistence type="predicted"/>
<accession>A0A2N7X8G5</accession>
<evidence type="ECO:0000313" key="1">
    <source>
        <dbReference type="EMBL" id="PMS38049.1"/>
    </source>
</evidence>
<dbReference type="OrthoDB" id="7064950at2"/>
<reference evidence="1 2" key="1">
    <citation type="submission" date="2018-01" db="EMBL/GenBank/DDBJ databases">
        <title>Whole genome analyses suggest that Burkholderia sensu lato contains two further novel genera in the rhizoxinica-symbiotica group Mycetohabitans gen. nov., and Trinickia gen. nov.: implications for the evolution of diazotrophy and nodulation in the Burkholderiaceae.</title>
        <authorList>
            <person name="Estrada-de los Santos P."/>
            <person name="Palmer M."/>
            <person name="Chavez-Ramirez B."/>
            <person name="Beukes C."/>
            <person name="Steenkamp E.T."/>
            <person name="Hirsch A.M."/>
            <person name="Manyaka P."/>
            <person name="Maluk M."/>
            <person name="Lafos M."/>
            <person name="Crook M."/>
            <person name="Gross E."/>
            <person name="Simon M.F."/>
            <person name="Bueno dos Reis Junior F."/>
            <person name="Poole P.S."/>
            <person name="Venter S.N."/>
            <person name="James E.K."/>
        </authorList>
    </citation>
    <scope>NUCLEOTIDE SEQUENCE [LARGE SCALE GENOMIC DNA]</scope>
    <source>
        <strain evidence="1 2">JPY 581</strain>
    </source>
</reference>
<sequence>MEPFESIFSQRVKQILELIWVTDSALRGANGAARLASVLKHPAEAVERAREMENLAAREVSGDFPLLHSASTVLVWGALEAAFRDFLVRWFVVYPSSRTASEFNNVRVRISEYEALSGEDRMRYLVGHLEREFAAALKPGVGRFECLLKPFGIFPKITDAQRRTLCELAAVRNVIVHRAGIADSRLLELCPWLDIEVDRHLVVGRRMFLGYVEAANAYATSLVNAAKAVAERIKDLDPPDFGPAV</sequence>
<dbReference type="AlphaFoldDB" id="A0A2N7X8G5"/>
<evidence type="ECO:0008006" key="3">
    <source>
        <dbReference type="Google" id="ProtNLM"/>
    </source>
</evidence>
<organism evidence="1 2">
    <name type="scientific">Trinickia symbiotica</name>
    <dbReference type="NCBI Taxonomy" id="863227"/>
    <lineage>
        <taxon>Bacteria</taxon>
        <taxon>Pseudomonadati</taxon>
        <taxon>Pseudomonadota</taxon>
        <taxon>Betaproteobacteria</taxon>
        <taxon>Burkholderiales</taxon>
        <taxon>Burkholderiaceae</taxon>
        <taxon>Trinickia</taxon>
    </lineage>
</organism>
<gene>
    <name evidence="1" type="ORF">C0Z20_04400</name>
</gene>